<dbReference type="EMBL" id="LGHJ01000019">
    <property type="protein sequence ID" value="KPL73845.1"/>
    <property type="molecule type" value="Genomic_DNA"/>
</dbReference>
<protein>
    <recommendedName>
        <fullName evidence="1">AAA domain-containing protein</fullName>
    </recommendedName>
</protein>
<proteinExistence type="predicted"/>
<organism evidence="2 3">
    <name type="scientific">Bellilinea caldifistulae</name>
    <dbReference type="NCBI Taxonomy" id="360411"/>
    <lineage>
        <taxon>Bacteria</taxon>
        <taxon>Bacillati</taxon>
        <taxon>Chloroflexota</taxon>
        <taxon>Anaerolineae</taxon>
        <taxon>Anaerolineales</taxon>
        <taxon>Anaerolineaceae</taxon>
        <taxon>Bellilinea</taxon>
    </lineage>
</organism>
<comment type="caution">
    <text evidence="2">The sequence shown here is derived from an EMBL/GenBank/DDBJ whole genome shotgun (WGS) entry which is preliminary data.</text>
</comment>
<name>A0A0P6X375_9CHLR</name>
<dbReference type="PANTHER" id="PTHR13696:SF52">
    <property type="entry name" value="PARA FAMILY PROTEIN CT_582"/>
    <property type="match status" value="1"/>
</dbReference>
<accession>A0A0P6X375</accession>
<reference evidence="2 3" key="1">
    <citation type="submission" date="2015-07" db="EMBL/GenBank/DDBJ databases">
        <title>Draft genome of Bellilinea caldifistulae DSM 17877.</title>
        <authorList>
            <person name="Hemp J."/>
            <person name="Ward L.M."/>
            <person name="Pace L.A."/>
            <person name="Fischer W.W."/>
        </authorList>
    </citation>
    <scope>NUCLEOTIDE SEQUENCE [LARGE SCALE GENOMIC DNA]</scope>
    <source>
        <strain evidence="2 3">GOMI-1</strain>
    </source>
</reference>
<dbReference type="SUPFAM" id="SSF52540">
    <property type="entry name" value="P-loop containing nucleoside triphosphate hydrolases"/>
    <property type="match status" value="1"/>
</dbReference>
<dbReference type="Proteomes" id="UP000050514">
    <property type="component" value="Unassembled WGS sequence"/>
</dbReference>
<dbReference type="OrthoDB" id="163264at2"/>
<sequence>MAIIAIANQKGGVGKTTTAVTIADGLARLGKSVMLVDLDPQGNVADSLGVDPGGDLNRAISNNMTLQDVAINVHDGLDIVRSDKTTVVLKSKLAGMDFREYVLVNAMDDDNHDYVIFDCAPSIDVLHTAALVAADYLIVPTRLDQFSVKGVVEVLRTLSSIRRFSNSGCEVGGIIPTFYDRQTVETQEQLENLVSTFGELVYPVVPVDTNCRKAHRAGKTLFEFAPKCRALVGYPELPCGYMAVINRILKL</sequence>
<gene>
    <name evidence="2" type="ORF">AC812_13735</name>
</gene>
<evidence type="ECO:0000313" key="2">
    <source>
        <dbReference type="EMBL" id="KPL73845.1"/>
    </source>
</evidence>
<dbReference type="RefSeq" id="WP_061917476.1">
    <property type="nucleotide sequence ID" value="NZ_DF967971.1"/>
</dbReference>
<dbReference type="Gene3D" id="3.40.50.300">
    <property type="entry name" value="P-loop containing nucleotide triphosphate hydrolases"/>
    <property type="match status" value="1"/>
</dbReference>
<dbReference type="PIRSF" id="PIRSF009320">
    <property type="entry name" value="Nuc_binding_HP_1000"/>
    <property type="match status" value="1"/>
</dbReference>
<evidence type="ECO:0000313" key="3">
    <source>
        <dbReference type="Proteomes" id="UP000050514"/>
    </source>
</evidence>
<dbReference type="Pfam" id="PF13614">
    <property type="entry name" value="AAA_31"/>
    <property type="match status" value="1"/>
</dbReference>
<dbReference type="STRING" id="360411.AC812_13735"/>
<keyword evidence="3" id="KW-1185">Reference proteome</keyword>
<dbReference type="InterPro" id="IPR027417">
    <property type="entry name" value="P-loop_NTPase"/>
</dbReference>
<dbReference type="InterPro" id="IPR050678">
    <property type="entry name" value="DNA_Partitioning_ATPase"/>
</dbReference>
<dbReference type="InterPro" id="IPR025669">
    <property type="entry name" value="AAA_dom"/>
</dbReference>
<feature type="domain" description="AAA" evidence="1">
    <location>
        <begin position="1"/>
        <end position="167"/>
    </location>
</feature>
<dbReference type="AlphaFoldDB" id="A0A0P6X375"/>
<dbReference type="CDD" id="cd02042">
    <property type="entry name" value="ParAB_family"/>
    <property type="match status" value="1"/>
</dbReference>
<evidence type="ECO:0000259" key="1">
    <source>
        <dbReference type="Pfam" id="PF13614"/>
    </source>
</evidence>
<dbReference type="PANTHER" id="PTHR13696">
    <property type="entry name" value="P-LOOP CONTAINING NUCLEOSIDE TRIPHOSPHATE HYDROLASE"/>
    <property type="match status" value="1"/>
</dbReference>